<dbReference type="STRING" id="1435377.SUSAZ_06510"/>
<organism evidence="3 4">
    <name type="scientific">Sulfolobus acidocaldarius</name>
    <dbReference type="NCBI Taxonomy" id="2285"/>
    <lineage>
        <taxon>Archaea</taxon>
        <taxon>Thermoproteota</taxon>
        <taxon>Thermoprotei</taxon>
        <taxon>Sulfolobales</taxon>
        <taxon>Sulfolobaceae</taxon>
        <taxon>Sulfolobus</taxon>
    </lineage>
</organism>
<dbReference type="GeneID" id="14551864"/>
<dbReference type="OrthoDB" id="167534at2157"/>
<dbReference type="Proteomes" id="UP000060043">
    <property type="component" value="Chromosome"/>
</dbReference>
<evidence type="ECO:0000313" key="4">
    <source>
        <dbReference type="Proteomes" id="UP000060043"/>
    </source>
</evidence>
<dbReference type="GO" id="GO:0016747">
    <property type="term" value="F:acyltransferase activity, transferring groups other than amino-acyl groups"/>
    <property type="evidence" value="ECO:0007669"/>
    <property type="project" value="InterPro"/>
</dbReference>
<dbReference type="InterPro" id="IPR002155">
    <property type="entry name" value="Thiolase"/>
</dbReference>
<dbReference type="PIRSF" id="PIRSF000429">
    <property type="entry name" value="Ac-CoA_Ac_transf"/>
    <property type="match status" value="1"/>
</dbReference>
<dbReference type="GO" id="GO:0008299">
    <property type="term" value="P:isoprenoid biosynthetic process"/>
    <property type="evidence" value="ECO:0007669"/>
    <property type="project" value="UniProtKB-KW"/>
</dbReference>
<accession>A0A0U2Y6H3</accession>
<dbReference type="AlphaFoldDB" id="A0A0U2Y6H3"/>
<dbReference type="InterPro" id="IPR055140">
    <property type="entry name" value="Thiolase_C_2"/>
</dbReference>
<dbReference type="Pfam" id="PF22691">
    <property type="entry name" value="Thiolase_C_1"/>
    <property type="match status" value="1"/>
</dbReference>
<evidence type="ECO:0000259" key="2">
    <source>
        <dbReference type="Pfam" id="PF22691"/>
    </source>
</evidence>
<dbReference type="PANTHER" id="PTHR42870:SF6">
    <property type="entry name" value="ACETYL-COA C-ACYLTRANSFERASE"/>
    <property type="match status" value="1"/>
</dbReference>
<dbReference type="EMBL" id="CP013695">
    <property type="protein sequence ID" value="ALU31169.1"/>
    <property type="molecule type" value="Genomic_DNA"/>
</dbReference>
<dbReference type="RefSeq" id="WP_011278198.1">
    <property type="nucleotide sequence ID" value="NZ_BHWZ01000003.1"/>
</dbReference>
<dbReference type="PaxDb" id="1435377-SUSAZ_06510"/>
<gene>
    <name evidence="3" type="ORF">ATZ20_02750</name>
</gene>
<dbReference type="CDD" id="cd00829">
    <property type="entry name" value="SCP-x_thiolase"/>
    <property type="match status" value="1"/>
</dbReference>
<dbReference type="OMA" id="HDSFSIF"/>
<evidence type="ECO:0000256" key="1">
    <source>
        <dbReference type="ARBA" id="ARBA00023229"/>
    </source>
</evidence>
<reference evidence="3 4" key="1">
    <citation type="submission" date="2015-12" db="EMBL/GenBank/DDBJ databases">
        <title>A stable core within a dynamic pangenome in Sulfolobus acidocaldarius.</title>
        <authorList>
            <person name="Anderson R."/>
            <person name="Kouris A."/>
            <person name="Seward C."/>
            <person name="Campbell K."/>
            <person name="Whitaker R."/>
        </authorList>
    </citation>
    <scope>NUCLEOTIDE SEQUENCE [LARGE SCALE GENOMIC DNA]</scope>
    <source>
        <strain evidence="3 4">NG05B_CO5_07</strain>
    </source>
</reference>
<dbReference type="PANTHER" id="PTHR42870">
    <property type="entry name" value="ACETYL-COA C-ACETYLTRANSFERASE"/>
    <property type="match status" value="1"/>
</dbReference>
<keyword evidence="1" id="KW-0414">Isoprene biosynthesis</keyword>
<feature type="domain" description="Thiolase C-terminal" evidence="2">
    <location>
        <begin position="268"/>
        <end position="364"/>
    </location>
</feature>
<name>A0A0U2Y6H3_9CREN</name>
<dbReference type="SUPFAM" id="SSF53901">
    <property type="entry name" value="Thiolase-like"/>
    <property type="match status" value="2"/>
</dbReference>
<sequence>MVSIVGCGLTKLDRYYELSEKDLVSEAYKQLITKIKEYDQPDIVIVSSGYIDVLGKNILSSYKISSGLGLQNTKVMRIENGDNGGASILTAYSFIKSGVAKKVLLIGIDKFSDYPSKYVNEYLSYNLDNDYTYHVGITPHAYSALLMKRYMKKYNVDYEYFTKWPIKMHQNASENPLAYLKFKVDKNTVVNSQIVSDPLRIFDVGARADGASVVLVTADEVAKRYFDSPVKIDGIVGNIGAMNLSDPSLPSVAKARNELGDLPKRDVVYEIHDSYSIMAALEIEELKLAERGKGLDVVDSLDINLSGGLKARGYIGGGTAIYQLGEVFLHLTNQFKGKSANAEKGIILSNDDLGNTSYLAVLSR</sequence>
<dbReference type="InterPro" id="IPR016039">
    <property type="entry name" value="Thiolase-like"/>
</dbReference>
<protein>
    <submittedName>
        <fullName evidence="3">Acetyl-CoA synthetase</fullName>
    </submittedName>
</protein>
<proteinExistence type="predicted"/>
<evidence type="ECO:0000313" key="3">
    <source>
        <dbReference type="EMBL" id="ALU31169.1"/>
    </source>
</evidence>
<dbReference type="Gene3D" id="3.40.47.10">
    <property type="match status" value="1"/>
</dbReference>